<proteinExistence type="predicted"/>
<sequence length="173" mass="19548">MSMFGRCETGRPKLCQCKESSRSCTILQDFHVPLFLMLRSLRERRHLDPEQWTENSSSIQADYSFTCGTPTTLATWHQRKHWVANNRPKSVSSCGGTWAFGSNFFQRQRFTTVATVTCKIHIMTIIGSSRNPFLQDAPGVRSGPLSLPQFRSLALLAICETNAETGNWLLSCQ</sequence>
<keyword evidence="2" id="KW-1185">Reference proteome</keyword>
<gene>
    <name evidence="1" type="ORF">SISNIDRAFT_264859</name>
</gene>
<accession>A0A164P5M7</accession>
<organism evidence="1 2">
    <name type="scientific">Sistotremastrum niveocremeum HHB9708</name>
    <dbReference type="NCBI Taxonomy" id="1314777"/>
    <lineage>
        <taxon>Eukaryota</taxon>
        <taxon>Fungi</taxon>
        <taxon>Dikarya</taxon>
        <taxon>Basidiomycota</taxon>
        <taxon>Agaricomycotina</taxon>
        <taxon>Agaricomycetes</taxon>
        <taxon>Sistotremastrales</taxon>
        <taxon>Sistotremastraceae</taxon>
        <taxon>Sertulicium</taxon>
        <taxon>Sertulicium niveocremeum</taxon>
    </lineage>
</organism>
<dbReference type="AlphaFoldDB" id="A0A164P5M7"/>
<dbReference type="EMBL" id="KV419437">
    <property type="protein sequence ID" value="KZS88387.1"/>
    <property type="molecule type" value="Genomic_DNA"/>
</dbReference>
<name>A0A164P5M7_9AGAM</name>
<dbReference type="Proteomes" id="UP000076722">
    <property type="component" value="Unassembled WGS sequence"/>
</dbReference>
<evidence type="ECO:0000313" key="2">
    <source>
        <dbReference type="Proteomes" id="UP000076722"/>
    </source>
</evidence>
<protein>
    <submittedName>
        <fullName evidence="1">Uncharacterized protein</fullName>
    </submittedName>
</protein>
<evidence type="ECO:0000313" key="1">
    <source>
        <dbReference type="EMBL" id="KZS88387.1"/>
    </source>
</evidence>
<reference evidence="1 2" key="1">
    <citation type="journal article" date="2016" name="Mol. Biol. Evol.">
        <title>Comparative Genomics of Early-Diverging Mushroom-Forming Fungi Provides Insights into the Origins of Lignocellulose Decay Capabilities.</title>
        <authorList>
            <person name="Nagy L.G."/>
            <person name="Riley R."/>
            <person name="Tritt A."/>
            <person name="Adam C."/>
            <person name="Daum C."/>
            <person name="Floudas D."/>
            <person name="Sun H."/>
            <person name="Yadav J.S."/>
            <person name="Pangilinan J."/>
            <person name="Larsson K.H."/>
            <person name="Matsuura K."/>
            <person name="Barry K."/>
            <person name="Labutti K."/>
            <person name="Kuo R."/>
            <person name="Ohm R.A."/>
            <person name="Bhattacharya S.S."/>
            <person name="Shirouzu T."/>
            <person name="Yoshinaga Y."/>
            <person name="Martin F.M."/>
            <person name="Grigoriev I.V."/>
            <person name="Hibbett D.S."/>
        </authorList>
    </citation>
    <scope>NUCLEOTIDE SEQUENCE [LARGE SCALE GENOMIC DNA]</scope>
    <source>
        <strain evidence="1 2">HHB9708</strain>
    </source>
</reference>